<gene>
    <name evidence="1" type="ORF">CCHLO57077_00019133</name>
</gene>
<sequence>MLQSLEWTEAETDDLKKGKHAAIMKIPAKDRKWKLRYVCEEVALYRDGNKEDITATYVPANGSIVVYNGFYEELD</sequence>
<evidence type="ECO:0000313" key="2">
    <source>
        <dbReference type="Proteomes" id="UP001160390"/>
    </source>
</evidence>
<proteinExistence type="predicted"/>
<dbReference type="EMBL" id="CABFNP030000507">
    <property type="protein sequence ID" value="CAI6029153.1"/>
    <property type="molecule type" value="Genomic_DNA"/>
</dbReference>
<accession>A0AA35PWA2</accession>
<comment type="caution">
    <text evidence="1">The sequence shown here is derived from an EMBL/GenBank/DDBJ whole genome shotgun (WGS) entry which is preliminary data.</text>
</comment>
<dbReference type="AlphaFoldDB" id="A0AA35PWA2"/>
<keyword evidence="2" id="KW-1185">Reference proteome</keyword>
<reference evidence="1" key="1">
    <citation type="submission" date="2023-01" db="EMBL/GenBank/DDBJ databases">
        <authorList>
            <person name="Piombo E."/>
        </authorList>
    </citation>
    <scope>NUCLEOTIDE SEQUENCE</scope>
</reference>
<dbReference type="Proteomes" id="UP001160390">
    <property type="component" value="Unassembled WGS sequence"/>
</dbReference>
<organism evidence="1 2">
    <name type="scientific">Clonostachys chloroleuca</name>
    <dbReference type="NCBI Taxonomy" id="1926264"/>
    <lineage>
        <taxon>Eukaryota</taxon>
        <taxon>Fungi</taxon>
        <taxon>Dikarya</taxon>
        <taxon>Ascomycota</taxon>
        <taxon>Pezizomycotina</taxon>
        <taxon>Sordariomycetes</taxon>
        <taxon>Hypocreomycetidae</taxon>
        <taxon>Hypocreales</taxon>
        <taxon>Bionectriaceae</taxon>
        <taxon>Clonostachys</taxon>
    </lineage>
</organism>
<name>A0AA35PWA2_9HYPO</name>
<evidence type="ECO:0000313" key="1">
    <source>
        <dbReference type="EMBL" id="CAI6029153.1"/>
    </source>
</evidence>
<protein>
    <submittedName>
        <fullName evidence="1">Uncharacterized protein</fullName>
    </submittedName>
</protein>